<dbReference type="OrthoDB" id="8003557at2"/>
<keyword evidence="2" id="KW-1185">Reference proteome</keyword>
<dbReference type="AlphaFoldDB" id="A0A1H7K1C6"/>
<evidence type="ECO:0000313" key="1">
    <source>
        <dbReference type="EMBL" id="SEK79767.1"/>
    </source>
</evidence>
<gene>
    <name evidence="1" type="ORF">SAMN04515666_10226</name>
</gene>
<name>A0A1H7K1C6_9HYPH</name>
<sequence>MTPASREPIIIADAGPVLRLAAAGLLAMLPRLNRRIVLVDRVEDELVGDETKPFAIEIRNWIESEGMALLRVPTVIGEGIRSLRARERSLEEEARLKASLRNSGELALREFVDFWRPDETSSAIVLYEDRKVPNLFLEVDYPVTLMTTRAFARTMALWGVHLDAPAALEAIAGIYDLKPAMIGEIDPDTPVDLRPLPAVLKEDQEQ</sequence>
<accession>A0A1H7K1C6</accession>
<dbReference type="RefSeq" id="WP_091830703.1">
    <property type="nucleotide sequence ID" value="NZ_FOAN01000002.1"/>
</dbReference>
<dbReference type="STRING" id="1036779.SAMN04515666_10226"/>
<dbReference type="EMBL" id="FOAN01000002">
    <property type="protein sequence ID" value="SEK79767.1"/>
    <property type="molecule type" value="Genomic_DNA"/>
</dbReference>
<proteinExistence type="predicted"/>
<evidence type="ECO:0000313" key="2">
    <source>
        <dbReference type="Proteomes" id="UP000199664"/>
    </source>
</evidence>
<protein>
    <submittedName>
        <fullName evidence="1">Uncharacterized protein</fullName>
    </submittedName>
</protein>
<organism evidence="1 2">
    <name type="scientific">Bosea lupini</name>
    <dbReference type="NCBI Taxonomy" id="1036779"/>
    <lineage>
        <taxon>Bacteria</taxon>
        <taxon>Pseudomonadati</taxon>
        <taxon>Pseudomonadota</taxon>
        <taxon>Alphaproteobacteria</taxon>
        <taxon>Hyphomicrobiales</taxon>
        <taxon>Boseaceae</taxon>
        <taxon>Bosea</taxon>
    </lineage>
</organism>
<reference evidence="2" key="1">
    <citation type="submission" date="2016-10" db="EMBL/GenBank/DDBJ databases">
        <authorList>
            <person name="Varghese N."/>
            <person name="Submissions S."/>
        </authorList>
    </citation>
    <scope>NUCLEOTIDE SEQUENCE [LARGE SCALE GENOMIC DNA]</scope>
    <source>
        <strain evidence="2">LMG 26383,CCUG 61248,R- 45681</strain>
    </source>
</reference>
<dbReference type="Proteomes" id="UP000199664">
    <property type="component" value="Unassembled WGS sequence"/>
</dbReference>